<protein>
    <submittedName>
        <fullName evidence="1">Uncharacterized protein</fullName>
    </submittedName>
</protein>
<proteinExistence type="predicted"/>
<dbReference type="EMBL" id="JAHYIQ010000002">
    <property type="protein sequence ID" value="KAK1135056.1"/>
    <property type="molecule type" value="Genomic_DNA"/>
</dbReference>
<comment type="caution">
    <text evidence="1">The sequence shown here is derived from an EMBL/GenBank/DDBJ whole genome shotgun (WGS) entry which is preliminary data.</text>
</comment>
<organism evidence="1 2">
    <name type="scientific">Melipona bicolor</name>
    <dbReference type="NCBI Taxonomy" id="60889"/>
    <lineage>
        <taxon>Eukaryota</taxon>
        <taxon>Metazoa</taxon>
        <taxon>Ecdysozoa</taxon>
        <taxon>Arthropoda</taxon>
        <taxon>Hexapoda</taxon>
        <taxon>Insecta</taxon>
        <taxon>Pterygota</taxon>
        <taxon>Neoptera</taxon>
        <taxon>Endopterygota</taxon>
        <taxon>Hymenoptera</taxon>
        <taxon>Apocrita</taxon>
        <taxon>Aculeata</taxon>
        <taxon>Apoidea</taxon>
        <taxon>Anthophila</taxon>
        <taxon>Apidae</taxon>
        <taxon>Melipona</taxon>
    </lineage>
</organism>
<accession>A0AA40GCF1</accession>
<dbReference type="AlphaFoldDB" id="A0AA40GCF1"/>
<name>A0AA40GCF1_9HYME</name>
<evidence type="ECO:0000313" key="2">
    <source>
        <dbReference type="Proteomes" id="UP001177670"/>
    </source>
</evidence>
<sequence length="163" mass="18822">MKHLESILDSDEVHEMKAPEIQKLKIGYQYHRPPVFENIPTLDAQTKYAKEKKSTEYSIISFSSPRTSIHIFLNLLVNPPGIEQPCPEQTFCNTLYIDSLADKGSLHTLSTVESWLNEGGNQLYGFTRWPLWCMHFLCISESVDRSLCSDSYLHRQITWPNES</sequence>
<gene>
    <name evidence="1" type="ORF">K0M31_007828</name>
</gene>
<reference evidence="1" key="1">
    <citation type="submission" date="2021-10" db="EMBL/GenBank/DDBJ databases">
        <title>Melipona bicolor Genome sequencing and assembly.</title>
        <authorList>
            <person name="Araujo N.S."/>
            <person name="Arias M.C."/>
        </authorList>
    </citation>
    <scope>NUCLEOTIDE SEQUENCE</scope>
    <source>
        <strain evidence="1">USP_2M_L1-L4_2017</strain>
        <tissue evidence="1">Whole body</tissue>
    </source>
</reference>
<keyword evidence="2" id="KW-1185">Reference proteome</keyword>
<dbReference type="Proteomes" id="UP001177670">
    <property type="component" value="Unassembled WGS sequence"/>
</dbReference>
<evidence type="ECO:0000313" key="1">
    <source>
        <dbReference type="EMBL" id="KAK1135056.1"/>
    </source>
</evidence>